<gene>
    <name evidence="2" type="ORF">SAMN04489842_3616</name>
</gene>
<feature type="transmembrane region" description="Helical" evidence="1">
    <location>
        <begin position="121"/>
        <end position="149"/>
    </location>
</feature>
<evidence type="ECO:0000313" key="3">
    <source>
        <dbReference type="Proteomes" id="UP000198848"/>
    </source>
</evidence>
<name>A0A1H1IM21_NATTX</name>
<keyword evidence="1" id="KW-0812">Transmembrane</keyword>
<proteinExistence type="predicted"/>
<sequence>MVKFLSCIDRIDSMNPYVLPLCSVFVALVAGVQRRSTNLLLELTSTGPSTDFQVLLGGRFAAFVAVYGLLFGLAYLVGTRSTTTVDDVTISLLTGAVAAVVSLVTTGLIDWSLEPNYADPVLGTVALIGSSIGTGVQFAVVAFAGIALARRRT</sequence>
<dbReference type="Proteomes" id="UP000198848">
    <property type="component" value="Unassembled WGS sequence"/>
</dbReference>
<feature type="transmembrane region" description="Helical" evidence="1">
    <location>
        <begin position="90"/>
        <end position="109"/>
    </location>
</feature>
<evidence type="ECO:0000313" key="2">
    <source>
        <dbReference type="EMBL" id="SDR38702.1"/>
    </source>
</evidence>
<accession>A0A1H1IM21</accession>
<protein>
    <submittedName>
        <fullName evidence="2">Uncharacterized protein</fullName>
    </submittedName>
</protein>
<evidence type="ECO:0000256" key="1">
    <source>
        <dbReference type="SAM" id="Phobius"/>
    </source>
</evidence>
<keyword evidence="3" id="KW-1185">Reference proteome</keyword>
<dbReference type="EMBL" id="FNLC01000005">
    <property type="protein sequence ID" value="SDR38702.1"/>
    <property type="molecule type" value="Genomic_DNA"/>
</dbReference>
<reference evidence="3" key="1">
    <citation type="submission" date="2016-10" db="EMBL/GenBank/DDBJ databases">
        <authorList>
            <person name="Varghese N."/>
            <person name="Submissions S."/>
        </authorList>
    </citation>
    <scope>NUCLEOTIDE SEQUENCE [LARGE SCALE GENOMIC DNA]</scope>
    <source>
        <strain evidence="3">DSM 24767</strain>
    </source>
</reference>
<feature type="transmembrane region" description="Helical" evidence="1">
    <location>
        <begin position="58"/>
        <end position="78"/>
    </location>
</feature>
<keyword evidence="1" id="KW-0472">Membrane</keyword>
<organism evidence="2 3">
    <name type="scientific">Natronobacterium texcoconense</name>
    <dbReference type="NCBI Taxonomy" id="1095778"/>
    <lineage>
        <taxon>Archaea</taxon>
        <taxon>Methanobacteriati</taxon>
        <taxon>Methanobacteriota</taxon>
        <taxon>Stenosarchaea group</taxon>
        <taxon>Halobacteria</taxon>
        <taxon>Halobacteriales</taxon>
        <taxon>Natrialbaceae</taxon>
        <taxon>Natronobacterium</taxon>
    </lineage>
</organism>
<dbReference type="AlphaFoldDB" id="A0A1H1IM21"/>
<dbReference type="STRING" id="1095778.SAMN04489842_3616"/>
<keyword evidence="1" id="KW-1133">Transmembrane helix</keyword>